<dbReference type="Proteomes" id="UP001189429">
    <property type="component" value="Unassembled WGS sequence"/>
</dbReference>
<feature type="compositionally biased region" description="Low complexity" evidence="1">
    <location>
        <begin position="139"/>
        <end position="150"/>
    </location>
</feature>
<keyword evidence="3" id="KW-1185">Reference proteome</keyword>
<feature type="compositionally biased region" description="Polar residues" evidence="1">
    <location>
        <begin position="94"/>
        <end position="112"/>
    </location>
</feature>
<organism evidence="2 3">
    <name type="scientific">Prorocentrum cordatum</name>
    <dbReference type="NCBI Taxonomy" id="2364126"/>
    <lineage>
        <taxon>Eukaryota</taxon>
        <taxon>Sar</taxon>
        <taxon>Alveolata</taxon>
        <taxon>Dinophyceae</taxon>
        <taxon>Prorocentrales</taxon>
        <taxon>Prorocentraceae</taxon>
        <taxon>Prorocentrum</taxon>
    </lineage>
</organism>
<feature type="region of interest" description="Disordered" evidence="1">
    <location>
        <begin position="94"/>
        <end position="150"/>
    </location>
</feature>
<gene>
    <name evidence="2" type="ORF">PCOR1329_LOCUS82601</name>
</gene>
<comment type="caution">
    <text evidence="2">The sequence shown here is derived from an EMBL/GenBank/DDBJ whole genome shotgun (WGS) entry which is preliminary data.</text>
</comment>
<evidence type="ECO:0000313" key="3">
    <source>
        <dbReference type="Proteomes" id="UP001189429"/>
    </source>
</evidence>
<evidence type="ECO:0000256" key="1">
    <source>
        <dbReference type="SAM" id="MobiDB-lite"/>
    </source>
</evidence>
<proteinExistence type="predicted"/>
<name>A0ABN9Y8K9_9DINO</name>
<feature type="non-terminal residue" evidence="2">
    <location>
        <position position="1"/>
    </location>
</feature>
<protein>
    <submittedName>
        <fullName evidence="2">Uncharacterized protein</fullName>
    </submittedName>
</protein>
<sequence length="150" mass="15395">DARLPLKNALKHPLVVLHRNTGQRRASLAAEEGGVSGAAASALGKKLATWRKVRSGKRSPGGAVEPLGSGAVEPLGSEADGLMTTTSSYCLATSSRATESEVGSPSGATSPTCFRRPQAGPHLRAGHEECGCRPAEQDAASALGRARGRR</sequence>
<evidence type="ECO:0000313" key="2">
    <source>
        <dbReference type="EMBL" id="CAK0907636.1"/>
    </source>
</evidence>
<accession>A0ABN9Y8K9</accession>
<feature type="region of interest" description="Disordered" evidence="1">
    <location>
        <begin position="51"/>
        <end position="80"/>
    </location>
</feature>
<reference evidence="2" key="1">
    <citation type="submission" date="2023-10" db="EMBL/GenBank/DDBJ databases">
        <authorList>
            <person name="Chen Y."/>
            <person name="Shah S."/>
            <person name="Dougan E. K."/>
            <person name="Thang M."/>
            <person name="Chan C."/>
        </authorList>
    </citation>
    <scope>NUCLEOTIDE SEQUENCE [LARGE SCALE GENOMIC DNA]</scope>
</reference>
<dbReference type="EMBL" id="CAUYUJ010021897">
    <property type="protein sequence ID" value="CAK0907636.1"/>
    <property type="molecule type" value="Genomic_DNA"/>
</dbReference>